<organism evidence="1 2">
    <name type="scientific">Protopolystoma xenopodis</name>
    <dbReference type="NCBI Taxonomy" id="117903"/>
    <lineage>
        <taxon>Eukaryota</taxon>
        <taxon>Metazoa</taxon>
        <taxon>Spiralia</taxon>
        <taxon>Lophotrochozoa</taxon>
        <taxon>Platyhelminthes</taxon>
        <taxon>Monogenea</taxon>
        <taxon>Polyopisthocotylea</taxon>
        <taxon>Polystomatidea</taxon>
        <taxon>Polystomatidae</taxon>
        <taxon>Protopolystoma</taxon>
    </lineage>
</organism>
<reference evidence="1" key="1">
    <citation type="submission" date="2018-11" db="EMBL/GenBank/DDBJ databases">
        <authorList>
            <consortium name="Pathogen Informatics"/>
        </authorList>
    </citation>
    <scope>NUCLEOTIDE SEQUENCE</scope>
</reference>
<dbReference type="Proteomes" id="UP000784294">
    <property type="component" value="Unassembled WGS sequence"/>
</dbReference>
<proteinExistence type="predicted"/>
<accession>A0A448X3Z9</accession>
<evidence type="ECO:0000313" key="2">
    <source>
        <dbReference type="Proteomes" id="UP000784294"/>
    </source>
</evidence>
<sequence>MQENVRLKYCDLSWNGFTGIGAMELALAISENFSLKELRIRNNKIGSRPVGQPYMISDPIVSEAAFQITCGEAFGRGLVTNANQDGQLELIDLSGNPLKAGALLTLLTCIAKADSTKLKSLGLQATKYI</sequence>
<dbReference type="Pfam" id="PF13516">
    <property type="entry name" value="LRR_6"/>
    <property type="match status" value="2"/>
</dbReference>
<dbReference type="InterPro" id="IPR001611">
    <property type="entry name" value="Leu-rich_rpt"/>
</dbReference>
<dbReference type="AlphaFoldDB" id="A0A448X3Z9"/>
<dbReference type="EMBL" id="CAAALY010087108">
    <property type="protein sequence ID" value="VEL27412.1"/>
    <property type="molecule type" value="Genomic_DNA"/>
</dbReference>
<name>A0A448X3Z9_9PLAT</name>
<dbReference type="Gene3D" id="3.80.10.10">
    <property type="entry name" value="Ribonuclease Inhibitor"/>
    <property type="match status" value="1"/>
</dbReference>
<protein>
    <submittedName>
        <fullName evidence="1">Uncharacterized protein</fullName>
    </submittedName>
</protein>
<dbReference type="InterPro" id="IPR032675">
    <property type="entry name" value="LRR_dom_sf"/>
</dbReference>
<comment type="caution">
    <text evidence="1">The sequence shown here is derived from an EMBL/GenBank/DDBJ whole genome shotgun (WGS) entry which is preliminary data.</text>
</comment>
<dbReference type="OrthoDB" id="120976at2759"/>
<evidence type="ECO:0000313" key="1">
    <source>
        <dbReference type="EMBL" id="VEL27412.1"/>
    </source>
</evidence>
<keyword evidence="2" id="KW-1185">Reference proteome</keyword>
<gene>
    <name evidence="1" type="ORF">PXEA_LOCUS20852</name>
</gene>
<dbReference type="SUPFAM" id="SSF52047">
    <property type="entry name" value="RNI-like"/>
    <property type="match status" value="1"/>
</dbReference>